<dbReference type="HOGENOM" id="CLU_026577_0_0_1"/>
<feature type="transmembrane region" description="Helical" evidence="12">
    <location>
        <begin position="12"/>
        <end position="31"/>
    </location>
</feature>
<feature type="transmembrane region" description="Helical" evidence="12">
    <location>
        <begin position="51"/>
        <end position="73"/>
    </location>
</feature>
<keyword evidence="15" id="KW-1185">Reference proteome</keyword>
<dbReference type="eggNOG" id="KOG0802">
    <property type="taxonomic scope" value="Eukaryota"/>
</dbReference>
<evidence type="ECO:0000256" key="3">
    <source>
        <dbReference type="ARBA" id="ARBA00022679"/>
    </source>
</evidence>
<name>G8BUE3_TETPH</name>
<keyword evidence="8 12" id="KW-1133">Transmembrane helix</keyword>
<dbReference type="GO" id="GO:0030970">
    <property type="term" value="P:retrograde protein transport, ER to cytosol"/>
    <property type="evidence" value="ECO:0007669"/>
    <property type="project" value="EnsemblFungi"/>
</dbReference>
<dbReference type="InterPro" id="IPR001841">
    <property type="entry name" value="Znf_RING"/>
</dbReference>
<dbReference type="GO" id="GO:0008270">
    <property type="term" value="F:zinc ion binding"/>
    <property type="evidence" value="ECO:0007669"/>
    <property type="project" value="UniProtKB-KW"/>
</dbReference>
<organism evidence="14 15">
    <name type="scientific">Tetrapisispora phaffii (strain ATCC 24235 / CBS 4417 / NBRC 1672 / NRRL Y-8282 / UCD 70-5)</name>
    <name type="common">Yeast</name>
    <name type="synonym">Fabospora phaffii</name>
    <dbReference type="NCBI Taxonomy" id="1071381"/>
    <lineage>
        <taxon>Eukaryota</taxon>
        <taxon>Fungi</taxon>
        <taxon>Dikarya</taxon>
        <taxon>Ascomycota</taxon>
        <taxon>Saccharomycotina</taxon>
        <taxon>Saccharomycetes</taxon>
        <taxon>Saccharomycetales</taxon>
        <taxon>Saccharomycetaceae</taxon>
        <taxon>Tetrapisispora</taxon>
    </lineage>
</organism>
<evidence type="ECO:0000256" key="6">
    <source>
        <dbReference type="ARBA" id="ARBA00022771"/>
    </source>
</evidence>
<evidence type="ECO:0000256" key="2">
    <source>
        <dbReference type="ARBA" id="ARBA00004906"/>
    </source>
</evidence>
<dbReference type="InterPro" id="IPR057992">
    <property type="entry name" value="TPR_SYVN1_N"/>
</dbReference>
<dbReference type="GO" id="GO:0000838">
    <property type="term" value="C:Hrd1p ubiquitin ligase ERAD-M complex"/>
    <property type="evidence" value="ECO:0007669"/>
    <property type="project" value="EnsemblFungi"/>
</dbReference>
<dbReference type="GO" id="GO:0042802">
    <property type="term" value="F:identical protein binding"/>
    <property type="evidence" value="ECO:0007669"/>
    <property type="project" value="EnsemblFungi"/>
</dbReference>
<dbReference type="STRING" id="1071381.G8BUE3"/>
<keyword evidence="6 10" id="KW-0863">Zinc-finger</keyword>
<keyword evidence="9 12" id="KW-0472">Membrane</keyword>
<keyword evidence="11" id="KW-0175">Coiled coil</keyword>
<dbReference type="GO" id="GO:0070936">
    <property type="term" value="P:protein K48-linked ubiquitination"/>
    <property type="evidence" value="ECO:0007669"/>
    <property type="project" value="EnsemblFungi"/>
</dbReference>
<dbReference type="GeneID" id="11535518"/>
<evidence type="ECO:0000313" key="14">
    <source>
        <dbReference type="EMBL" id="CCE63729.1"/>
    </source>
</evidence>
<dbReference type="UniPathway" id="UPA00143"/>
<evidence type="ECO:0000256" key="4">
    <source>
        <dbReference type="ARBA" id="ARBA00022692"/>
    </source>
</evidence>
<dbReference type="Pfam" id="PF25563">
    <property type="entry name" value="TPR_SYVN1_N"/>
    <property type="match status" value="1"/>
</dbReference>
<comment type="subcellular location">
    <subcellularLocation>
        <location evidence="1">Endomembrane system</location>
        <topology evidence="1">Multi-pass membrane protein</topology>
    </subcellularLocation>
</comment>
<gene>
    <name evidence="14" type="primary">TPHA0F02480</name>
    <name evidence="14" type="ordered locus">TPHA_0F02480</name>
</gene>
<keyword evidence="4 12" id="KW-0812">Transmembrane</keyword>
<keyword evidence="5" id="KW-0479">Metal-binding</keyword>
<feature type="transmembrane region" description="Helical" evidence="12">
    <location>
        <begin position="187"/>
        <end position="207"/>
    </location>
</feature>
<dbReference type="KEGG" id="tpf:TPHA_0F02480"/>
<dbReference type="EMBL" id="HE612861">
    <property type="protein sequence ID" value="CCE63729.1"/>
    <property type="molecule type" value="Genomic_DNA"/>
</dbReference>
<dbReference type="GO" id="GO:0000839">
    <property type="term" value="C:Hrd1p ubiquitin ligase ERAD-L complex"/>
    <property type="evidence" value="ECO:0007669"/>
    <property type="project" value="EnsemblFungi"/>
</dbReference>
<evidence type="ECO:0000256" key="7">
    <source>
        <dbReference type="ARBA" id="ARBA00022833"/>
    </source>
</evidence>
<evidence type="ECO:0000256" key="10">
    <source>
        <dbReference type="PROSITE-ProRule" id="PRU00175"/>
    </source>
</evidence>
<feature type="transmembrane region" description="Helical" evidence="12">
    <location>
        <begin position="107"/>
        <end position="128"/>
    </location>
</feature>
<dbReference type="OMA" id="ANLTMFT"/>
<dbReference type="PROSITE" id="PS50089">
    <property type="entry name" value="ZF_RING_2"/>
    <property type="match status" value="1"/>
</dbReference>
<reference evidence="14 15" key="1">
    <citation type="journal article" date="2011" name="Proc. Natl. Acad. Sci. U.S.A.">
        <title>Evolutionary erosion of yeast sex chromosomes by mating-type switching accidents.</title>
        <authorList>
            <person name="Gordon J.L."/>
            <person name="Armisen D."/>
            <person name="Proux-Wera E."/>
            <person name="Oheigeartaigh S.S."/>
            <person name="Byrne K.P."/>
            <person name="Wolfe K.H."/>
        </authorList>
    </citation>
    <scope>NUCLEOTIDE SEQUENCE [LARGE SCALE GENOMIC DNA]</scope>
    <source>
        <strain evidence="15">ATCC 24235 / CBS 4417 / NBRC 1672 / NRRL Y-8282 / UCD 70-5</strain>
    </source>
</reference>
<dbReference type="InterPro" id="IPR013083">
    <property type="entry name" value="Znf_RING/FYVE/PHD"/>
</dbReference>
<feature type="coiled-coil region" evidence="11">
    <location>
        <begin position="576"/>
        <end position="603"/>
    </location>
</feature>
<feature type="transmembrane region" description="Helical" evidence="12">
    <location>
        <begin position="148"/>
        <end position="166"/>
    </location>
</feature>
<evidence type="ECO:0000313" key="15">
    <source>
        <dbReference type="Proteomes" id="UP000005666"/>
    </source>
</evidence>
<dbReference type="GO" id="GO:0031505">
    <property type="term" value="P:fungal-type cell wall organization"/>
    <property type="evidence" value="ECO:0007669"/>
    <property type="project" value="EnsemblFungi"/>
</dbReference>
<dbReference type="Gene3D" id="3.30.40.10">
    <property type="entry name" value="Zinc/RING finger domain, C3HC4 (zinc finger)"/>
    <property type="match status" value="1"/>
</dbReference>
<dbReference type="OrthoDB" id="7759664at2759"/>
<dbReference type="SUPFAM" id="SSF57850">
    <property type="entry name" value="RING/U-box"/>
    <property type="match status" value="1"/>
</dbReference>
<evidence type="ECO:0000256" key="8">
    <source>
        <dbReference type="ARBA" id="ARBA00022989"/>
    </source>
</evidence>
<keyword evidence="3" id="KW-0808">Transferase</keyword>
<sequence length="605" mass="69642">MSSLSVTRKYQLALITFVIYTSTIFVTYLAIQSSSSYLQVTIKLTKGLNVIILVLFGLLNVAFIWKGLMYLLFSSLRLIEYEHILERLPFTIINFCLLSSMFNERDIIMSISSYGMILIFMKVAHWVLKDRLESLLQSMNDNSSIRSLIFSNRFFLNLGLFAVIDYQMMMQCVTNSIKNSMGASTSIHLLLGVEFTMLLVDLVNLFLHTCLNLYEFHKSIEDRNLNIVGEDEDGLVDDEEEFNELEGKFMYEKAIDIFTRFLKTLLHLLMFIPFRMKIVLLKDVIWDVITLYQSTVSLWKTWRNSKQLDEKLPTVSLEELKSSDNDMCIVCMDSLINIDFNSTEETENKEKEEQIYNAAIHSKQKPKKLPCCHILHLGCLKNWMERSQTCPICRLSVFDSNGNILPFNNTRSDTMRNTELTATNSNDAADESTENDTEMDALLSSQVQESVGDTLARDINFRSSIGDADVEGENNDNYDLDNELEIPNSDNPSQLLNSESQNAECEFNNVKWKSFLIKSVNKESISFELTDLKNPDQTILTKLIIKEKPILKDSKNIKQVVIKDEDIWMATEPKTIKSLNDKINELERKLKDISSKIDEKETVEQ</sequence>
<dbReference type="GO" id="GO:0051865">
    <property type="term" value="P:protein autoubiquitination"/>
    <property type="evidence" value="ECO:0007669"/>
    <property type="project" value="EnsemblFungi"/>
</dbReference>
<dbReference type="Proteomes" id="UP000005666">
    <property type="component" value="Chromosome 6"/>
</dbReference>
<proteinExistence type="predicted"/>
<evidence type="ECO:0000256" key="5">
    <source>
        <dbReference type="ARBA" id="ARBA00022723"/>
    </source>
</evidence>
<dbReference type="GO" id="GO:0043161">
    <property type="term" value="P:proteasome-mediated ubiquitin-dependent protein catabolic process"/>
    <property type="evidence" value="ECO:0007669"/>
    <property type="project" value="TreeGrafter"/>
</dbReference>
<evidence type="ECO:0000256" key="11">
    <source>
        <dbReference type="SAM" id="Coils"/>
    </source>
</evidence>
<dbReference type="GO" id="GO:0061630">
    <property type="term" value="F:ubiquitin protein ligase activity"/>
    <property type="evidence" value="ECO:0007669"/>
    <property type="project" value="UniProtKB-EC"/>
</dbReference>
<feature type="domain" description="RING-type" evidence="13">
    <location>
        <begin position="328"/>
        <end position="394"/>
    </location>
</feature>
<dbReference type="InterPro" id="IPR050731">
    <property type="entry name" value="HRD1_E3_ubiq-ligases"/>
</dbReference>
<dbReference type="SMART" id="SM00184">
    <property type="entry name" value="RING"/>
    <property type="match status" value="1"/>
</dbReference>
<evidence type="ECO:0000256" key="9">
    <source>
        <dbReference type="ARBA" id="ARBA00023136"/>
    </source>
</evidence>
<protein>
    <recommendedName>
        <fullName evidence="13">RING-type domain-containing protein</fullName>
    </recommendedName>
</protein>
<dbReference type="AlphaFoldDB" id="G8BUE3"/>
<accession>G8BUE3</accession>
<evidence type="ECO:0000256" key="12">
    <source>
        <dbReference type="SAM" id="Phobius"/>
    </source>
</evidence>
<evidence type="ECO:0000256" key="1">
    <source>
        <dbReference type="ARBA" id="ARBA00004127"/>
    </source>
</evidence>
<dbReference type="PANTHER" id="PTHR22763:SF184">
    <property type="entry name" value="E3 UBIQUITIN-PROTEIN LIGASE SYNOVIOLIN"/>
    <property type="match status" value="1"/>
</dbReference>
<dbReference type="PANTHER" id="PTHR22763">
    <property type="entry name" value="RING ZINC FINGER PROTEIN"/>
    <property type="match status" value="1"/>
</dbReference>
<dbReference type="RefSeq" id="XP_003686163.1">
    <property type="nucleotide sequence ID" value="XM_003686115.1"/>
</dbReference>
<evidence type="ECO:0000259" key="13">
    <source>
        <dbReference type="PROSITE" id="PS50089"/>
    </source>
</evidence>
<dbReference type="Pfam" id="PF13639">
    <property type="entry name" value="zf-RING_2"/>
    <property type="match status" value="1"/>
</dbReference>
<comment type="pathway">
    <text evidence="2">Protein modification; protein ubiquitination.</text>
</comment>
<keyword evidence="7" id="KW-0862">Zinc</keyword>
<dbReference type="GO" id="GO:0030968">
    <property type="term" value="P:endoplasmic reticulum unfolded protein response"/>
    <property type="evidence" value="ECO:0007669"/>
    <property type="project" value="EnsemblFungi"/>
</dbReference>